<reference evidence="1 2" key="2">
    <citation type="journal article" date="2022" name="Mol. Ecol. Resour.">
        <title>The genomes of chicory, endive, great burdock and yacon provide insights into Asteraceae paleo-polyploidization history and plant inulin production.</title>
        <authorList>
            <person name="Fan W."/>
            <person name="Wang S."/>
            <person name="Wang H."/>
            <person name="Wang A."/>
            <person name="Jiang F."/>
            <person name="Liu H."/>
            <person name="Zhao H."/>
            <person name="Xu D."/>
            <person name="Zhang Y."/>
        </authorList>
    </citation>
    <scope>NUCLEOTIDE SEQUENCE [LARGE SCALE GENOMIC DNA]</scope>
    <source>
        <strain evidence="2">cv. Yunnan</strain>
        <tissue evidence="1">Leaves</tissue>
    </source>
</reference>
<evidence type="ECO:0000313" key="2">
    <source>
        <dbReference type="Proteomes" id="UP001056120"/>
    </source>
</evidence>
<dbReference type="EMBL" id="CM042021">
    <property type="protein sequence ID" value="KAI3819777.1"/>
    <property type="molecule type" value="Genomic_DNA"/>
</dbReference>
<dbReference type="Proteomes" id="UP001056120">
    <property type="component" value="Linkage Group LG04"/>
</dbReference>
<sequence length="74" mass="7971">MPLLRPELAAAIFRVASPATSSLPFTPTPPPLPLEATVGVESSQAGDLDFDYCAVYTYSTQAGDLDLTTRRWRG</sequence>
<accession>A0ACB9JKI1</accession>
<protein>
    <submittedName>
        <fullName evidence="1">Uncharacterized protein</fullName>
    </submittedName>
</protein>
<gene>
    <name evidence="1" type="ORF">L1987_13627</name>
</gene>
<organism evidence="1 2">
    <name type="scientific">Smallanthus sonchifolius</name>
    <dbReference type="NCBI Taxonomy" id="185202"/>
    <lineage>
        <taxon>Eukaryota</taxon>
        <taxon>Viridiplantae</taxon>
        <taxon>Streptophyta</taxon>
        <taxon>Embryophyta</taxon>
        <taxon>Tracheophyta</taxon>
        <taxon>Spermatophyta</taxon>
        <taxon>Magnoliopsida</taxon>
        <taxon>eudicotyledons</taxon>
        <taxon>Gunneridae</taxon>
        <taxon>Pentapetalae</taxon>
        <taxon>asterids</taxon>
        <taxon>campanulids</taxon>
        <taxon>Asterales</taxon>
        <taxon>Asteraceae</taxon>
        <taxon>Asteroideae</taxon>
        <taxon>Heliantheae alliance</taxon>
        <taxon>Millerieae</taxon>
        <taxon>Smallanthus</taxon>
    </lineage>
</organism>
<name>A0ACB9JKI1_9ASTR</name>
<evidence type="ECO:0000313" key="1">
    <source>
        <dbReference type="EMBL" id="KAI3819777.1"/>
    </source>
</evidence>
<proteinExistence type="predicted"/>
<comment type="caution">
    <text evidence="1">The sequence shown here is derived from an EMBL/GenBank/DDBJ whole genome shotgun (WGS) entry which is preliminary data.</text>
</comment>
<reference evidence="2" key="1">
    <citation type="journal article" date="2022" name="Mol. Ecol. Resour.">
        <title>The genomes of chicory, endive, great burdock and yacon provide insights into Asteraceae palaeo-polyploidization history and plant inulin production.</title>
        <authorList>
            <person name="Fan W."/>
            <person name="Wang S."/>
            <person name="Wang H."/>
            <person name="Wang A."/>
            <person name="Jiang F."/>
            <person name="Liu H."/>
            <person name="Zhao H."/>
            <person name="Xu D."/>
            <person name="Zhang Y."/>
        </authorList>
    </citation>
    <scope>NUCLEOTIDE SEQUENCE [LARGE SCALE GENOMIC DNA]</scope>
    <source>
        <strain evidence="2">cv. Yunnan</strain>
    </source>
</reference>
<keyword evidence="2" id="KW-1185">Reference proteome</keyword>